<organism evidence="2 3">
    <name type="scientific">Paraburkholderia edwinii</name>
    <dbReference type="NCBI Taxonomy" id="2861782"/>
    <lineage>
        <taxon>Bacteria</taxon>
        <taxon>Pseudomonadati</taxon>
        <taxon>Pseudomonadota</taxon>
        <taxon>Betaproteobacteria</taxon>
        <taxon>Burkholderiales</taxon>
        <taxon>Burkholderiaceae</taxon>
        <taxon>Paraburkholderia</taxon>
    </lineage>
</organism>
<dbReference type="EMBL" id="CP080095">
    <property type="protein sequence ID" value="QYD68818.1"/>
    <property type="molecule type" value="Genomic_DNA"/>
</dbReference>
<keyword evidence="3" id="KW-1185">Reference proteome</keyword>
<protein>
    <submittedName>
        <fullName evidence="2">Uncharacterized protein</fullName>
    </submittedName>
</protein>
<feature type="compositionally biased region" description="Basic and acidic residues" evidence="1">
    <location>
        <begin position="88"/>
        <end position="108"/>
    </location>
</feature>
<feature type="compositionally biased region" description="Basic and acidic residues" evidence="1">
    <location>
        <begin position="291"/>
        <end position="305"/>
    </location>
</feature>
<reference evidence="2 3" key="1">
    <citation type="submission" date="2021-07" db="EMBL/GenBank/DDBJ databases">
        <title>Paraburkholderia edwinii protects Aspergillus sp. from phenazines by acting as a toxin sponge.</title>
        <authorList>
            <person name="Dahlstrom K.M."/>
            <person name="Newman D.K."/>
        </authorList>
    </citation>
    <scope>NUCLEOTIDE SEQUENCE [LARGE SCALE GENOMIC DNA]</scope>
    <source>
        <strain evidence="2 3">Pe01</strain>
    </source>
</reference>
<proteinExistence type="predicted"/>
<evidence type="ECO:0000256" key="1">
    <source>
        <dbReference type="SAM" id="MobiDB-lite"/>
    </source>
</evidence>
<feature type="region of interest" description="Disordered" evidence="1">
    <location>
        <begin position="62"/>
        <end position="108"/>
    </location>
</feature>
<gene>
    <name evidence="2" type="ORF">KZJ38_21815</name>
</gene>
<sequence>MRTMNPIVAPRTLIQTAVYPQMSRNTGSSYNPFGSSAQLAGQGLSRMPPGSITNYSREVVRTPDGGKISKTSITQVRPPVNQYNPRPEPNRCDPNRYDPKRCDTNRPDPNRCDTNRRGYDDRCWENTSNRAPHENMNVTAQGDDLKVKMGNNTTLETKKSDSDLFLNTQVGNDKISISSTGDPHFKATVNGKEVLKGDYKDDLGININGTKYLMSPEVSKTNNGPAPYLSSTYVQQRDGSMYKLDHLSQTDKTSKPTYSEITDPKEKAAAKAKMDSAHTLTYDNNGGFVDSETHKKATNEDINKH</sequence>
<feature type="region of interest" description="Disordered" evidence="1">
    <location>
        <begin position="281"/>
        <end position="305"/>
    </location>
</feature>
<dbReference type="Proteomes" id="UP000826462">
    <property type="component" value="Chromosome 1"/>
</dbReference>
<evidence type="ECO:0000313" key="2">
    <source>
        <dbReference type="EMBL" id="QYD68818.1"/>
    </source>
</evidence>
<dbReference type="RefSeq" id="WP_219798198.1">
    <property type="nucleotide sequence ID" value="NZ_CP080095.1"/>
</dbReference>
<name>A0ABX8UIH0_9BURK</name>
<evidence type="ECO:0000313" key="3">
    <source>
        <dbReference type="Proteomes" id="UP000826462"/>
    </source>
</evidence>
<accession>A0ABX8UIH0</accession>